<reference evidence="1 2" key="1">
    <citation type="submission" date="2015-04" db="EMBL/GenBank/DDBJ databases">
        <authorList>
            <person name="Syromyatnikov M.Y."/>
            <person name="Popov V.N."/>
        </authorList>
    </citation>
    <scope>NUCLEOTIDE SEQUENCE [LARGE SCALE GENOMIC DNA]</scope>
</reference>
<proteinExistence type="predicted"/>
<organism evidence="1 2">
    <name type="scientific">Clunio marinus</name>
    <dbReference type="NCBI Taxonomy" id="568069"/>
    <lineage>
        <taxon>Eukaryota</taxon>
        <taxon>Metazoa</taxon>
        <taxon>Ecdysozoa</taxon>
        <taxon>Arthropoda</taxon>
        <taxon>Hexapoda</taxon>
        <taxon>Insecta</taxon>
        <taxon>Pterygota</taxon>
        <taxon>Neoptera</taxon>
        <taxon>Endopterygota</taxon>
        <taxon>Diptera</taxon>
        <taxon>Nematocera</taxon>
        <taxon>Chironomoidea</taxon>
        <taxon>Chironomidae</taxon>
        <taxon>Clunio</taxon>
    </lineage>
</organism>
<accession>A0A1J1HLJ0</accession>
<name>A0A1J1HLJ0_9DIPT</name>
<gene>
    <name evidence="1" type="ORF">CLUMA_CG002586</name>
</gene>
<dbReference type="EMBL" id="CVRI01000010">
    <property type="protein sequence ID" value="CRK88919.1"/>
    <property type="molecule type" value="Genomic_DNA"/>
</dbReference>
<keyword evidence="2" id="KW-1185">Reference proteome</keyword>
<sequence length="67" mass="7534">MKKKKKLKYATQSHAQAKIELLFEGEGCQKQENPGFGGTLKLKVKMLQSASMQKRNSMSSLWNNCDG</sequence>
<evidence type="ECO:0000313" key="2">
    <source>
        <dbReference type="Proteomes" id="UP000183832"/>
    </source>
</evidence>
<dbReference type="AlphaFoldDB" id="A0A1J1HLJ0"/>
<protein>
    <submittedName>
        <fullName evidence="1">CLUMA_CG002586, isoform A</fullName>
    </submittedName>
</protein>
<dbReference type="Proteomes" id="UP000183832">
    <property type="component" value="Unassembled WGS sequence"/>
</dbReference>
<evidence type="ECO:0000313" key="1">
    <source>
        <dbReference type="EMBL" id="CRK88919.1"/>
    </source>
</evidence>